<keyword evidence="2" id="KW-1185">Reference proteome</keyword>
<proteinExistence type="predicted"/>
<dbReference type="eggNOG" id="ENOG502S80R">
    <property type="taxonomic scope" value="Eukaryota"/>
</dbReference>
<dbReference type="Gene3D" id="1.25.40.10">
    <property type="entry name" value="Tetratricopeptide repeat domain"/>
    <property type="match status" value="1"/>
</dbReference>
<sequence length="178" mass="20038">MALWFGSREEDDIVIHRTFGAHLRATSELYASQPADETIALESFEDVLADIITLDQFSRVIHRKTAKAFSNDAAAASLARRALSDDAFMKQAAPLERMFIEMPLMHSEDVADHESLLAMRGIDVSGIDVDGAHDDFAVKHYCVVRKFGRYPYRNKVLGRVNTPEEQVYLDSRPSTYGQ</sequence>
<dbReference type="OrthoDB" id="414698at2759"/>
<dbReference type="SUPFAM" id="SSF48452">
    <property type="entry name" value="TPR-like"/>
    <property type="match status" value="1"/>
</dbReference>
<dbReference type="RefSeq" id="XP_001418267.1">
    <property type="nucleotide sequence ID" value="XM_001418230.1"/>
</dbReference>
<dbReference type="Pfam" id="PF06041">
    <property type="entry name" value="DUF924"/>
    <property type="match status" value="1"/>
</dbReference>
<dbReference type="KEGG" id="olu:OSTLU_41375"/>
<dbReference type="EMBL" id="CP000586">
    <property type="protein sequence ID" value="ABO96560.1"/>
    <property type="molecule type" value="Genomic_DNA"/>
</dbReference>
<name>A4RZ47_OSTLU</name>
<dbReference type="AlphaFoldDB" id="A4RZ47"/>
<reference evidence="1 2" key="1">
    <citation type="journal article" date="2007" name="Proc. Natl. Acad. Sci. U.S.A.">
        <title>The tiny eukaryote Ostreococcus provides genomic insights into the paradox of plankton speciation.</title>
        <authorList>
            <person name="Palenik B."/>
            <person name="Grimwood J."/>
            <person name="Aerts A."/>
            <person name="Rouze P."/>
            <person name="Salamov A."/>
            <person name="Putnam N."/>
            <person name="Dupont C."/>
            <person name="Jorgensen R."/>
            <person name="Derelle E."/>
            <person name="Rombauts S."/>
            <person name="Zhou K."/>
            <person name="Otillar R."/>
            <person name="Merchant S.S."/>
            <person name="Podell S."/>
            <person name="Gaasterland T."/>
            <person name="Napoli C."/>
            <person name="Gendler K."/>
            <person name="Manuell A."/>
            <person name="Tai V."/>
            <person name="Vallon O."/>
            <person name="Piganeau G."/>
            <person name="Jancek S."/>
            <person name="Heijde M."/>
            <person name="Jabbari K."/>
            <person name="Bowler C."/>
            <person name="Lohr M."/>
            <person name="Robbens S."/>
            <person name="Werner G."/>
            <person name="Dubchak I."/>
            <person name="Pazour G.J."/>
            <person name="Ren Q."/>
            <person name="Paulsen I."/>
            <person name="Delwiche C."/>
            <person name="Schmutz J."/>
            <person name="Rokhsar D."/>
            <person name="Van de Peer Y."/>
            <person name="Moreau H."/>
            <person name="Grigoriev I.V."/>
        </authorList>
    </citation>
    <scope>NUCLEOTIDE SEQUENCE [LARGE SCALE GENOMIC DNA]</scope>
    <source>
        <strain evidence="1 2">CCE9901</strain>
    </source>
</reference>
<dbReference type="GeneID" id="5002476"/>
<dbReference type="Proteomes" id="UP000001568">
    <property type="component" value="Chromosome 6"/>
</dbReference>
<dbReference type="Gramene" id="ABO96560">
    <property type="protein sequence ID" value="ABO96560"/>
    <property type="gene ID" value="OSTLU_41375"/>
</dbReference>
<evidence type="ECO:0000313" key="2">
    <source>
        <dbReference type="Proteomes" id="UP000001568"/>
    </source>
</evidence>
<accession>A4RZ47</accession>
<evidence type="ECO:0000313" key="1">
    <source>
        <dbReference type="EMBL" id="ABO96560.1"/>
    </source>
</evidence>
<organism evidence="1 2">
    <name type="scientific">Ostreococcus lucimarinus (strain CCE9901)</name>
    <dbReference type="NCBI Taxonomy" id="436017"/>
    <lineage>
        <taxon>Eukaryota</taxon>
        <taxon>Viridiplantae</taxon>
        <taxon>Chlorophyta</taxon>
        <taxon>Mamiellophyceae</taxon>
        <taxon>Mamiellales</taxon>
        <taxon>Bathycoccaceae</taxon>
        <taxon>Ostreococcus</taxon>
    </lineage>
</organism>
<protein>
    <submittedName>
        <fullName evidence="1">Uncharacterized protein</fullName>
    </submittedName>
</protein>
<dbReference type="STRING" id="436017.A4RZ47"/>
<gene>
    <name evidence="1" type="ORF">OSTLU_41375</name>
</gene>
<dbReference type="Gene3D" id="1.20.58.320">
    <property type="entry name" value="TPR-like"/>
    <property type="match status" value="1"/>
</dbReference>
<dbReference type="InterPro" id="IPR010323">
    <property type="entry name" value="DUF924"/>
</dbReference>
<dbReference type="InterPro" id="IPR011990">
    <property type="entry name" value="TPR-like_helical_dom_sf"/>
</dbReference>
<dbReference type="OMA" id="YMPYMHS"/>
<dbReference type="HOGENOM" id="CLU_065010_2_1_1"/>